<sequence length="101" mass="10575">MTGIADRLEAAADSLTGVERELPLLATSPGSFGADSEGLPGRVGGQLHALWASALAARSREAADAAQQLTRLAVEVRAAAKAYTETDDEAGRRIRRSGREN</sequence>
<reference evidence="1 2" key="1">
    <citation type="submission" date="2021-01" db="EMBL/GenBank/DDBJ databases">
        <title>Whole genome shotgun sequence of Actinoplanes humidus NBRC 14915.</title>
        <authorList>
            <person name="Komaki H."/>
            <person name="Tamura T."/>
        </authorList>
    </citation>
    <scope>NUCLEOTIDE SEQUENCE [LARGE SCALE GENOMIC DNA]</scope>
    <source>
        <strain evidence="1 2">NBRC 14915</strain>
    </source>
</reference>
<dbReference type="Pfam" id="PF10824">
    <property type="entry name" value="T7SS_ESX_EspC"/>
    <property type="match status" value="1"/>
</dbReference>
<accession>A0ABQ3ZN78</accession>
<evidence type="ECO:0000313" key="1">
    <source>
        <dbReference type="EMBL" id="GIE19672.1"/>
    </source>
</evidence>
<comment type="caution">
    <text evidence="1">The sequence shown here is derived from an EMBL/GenBank/DDBJ whole genome shotgun (WGS) entry which is preliminary data.</text>
</comment>
<organism evidence="1 2">
    <name type="scientific">Winogradskya humida</name>
    <dbReference type="NCBI Taxonomy" id="113566"/>
    <lineage>
        <taxon>Bacteria</taxon>
        <taxon>Bacillati</taxon>
        <taxon>Actinomycetota</taxon>
        <taxon>Actinomycetes</taxon>
        <taxon>Micromonosporales</taxon>
        <taxon>Micromonosporaceae</taxon>
        <taxon>Winogradskya</taxon>
    </lineage>
</organism>
<gene>
    <name evidence="1" type="ORF">Ahu01nite_027740</name>
</gene>
<evidence type="ECO:0000313" key="2">
    <source>
        <dbReference type="Proteomes" id="UP000603200"/>
    </source>
</evidence>
<dbReference type="InterPro" id="IPR022536">
    <property type="entry name" value="EspC"/>
</dbReference>
<proteinExistence type="predicted"/>
<keyword evidence="2" id="KW-1185">Reference proteome</keyword>
<dbReference type="Proteomes" id="UP000603200">
    <property type="component" value="Unassembled WGS sequence"/>
</dbReference>
<dbReference type="EMBL" id="BOMN01000031">
    <property type="protein sequence ID" value="GIE19672.1"/>
    <property type="molecule type" value="Genomic_DNA"/>
</dbReference>
<dbReference type="RefSeq" id="WP_203836880.1">
    <property type="nucleotide sequence ID" value="NZ_BAAATV010000006.1"/>
</dbReference>
<protein>
    <recommendedName>
        <fullName evidence="3">Excreted virulence factor EspC (Type VII ESX diderm)</fullName>
    </recommendedName>
</protein>
<name>A0ABQ3ZN78_9ACTN</name>
<evidence type="ECO:0008006" key="3">
    <source>
        <dbReference type="Google" id="ProtNLM"/>
    </source>
</evidence>